<keyword evidence="1" id="KW-0472">Membrane</keyword>
<dbReference type="STRING" id="410332.SAMN04488550_2899"/>
<dbReference type="eggNOG" id="ENOG5030M3Z">
    <property type="taxonomic scope" value="Bacteria"/>
</dbReference>
<dbReference type="AlphaFoldDB" id="M3TBM9"/>
<comment type="caution">
    <text evidence="2">The sequence shown here is derived from an EMBL/GenBank/DDBJ whole genome shotgun (WGS) entry which is preliminary data.</text>
</comment>
<feature type="transmembrane region" description="Helical" evidence="1">
    <location>
        <begin position="12"/>
        <end position="33"/>
    </location>
</feature>
<dbReference type="RefSeq" id="WP_008376902.1">
    <property type="nucleotide sequence ID" value="NZ_BAOP01000004.1"/>
</dbReference>
<dbReference type="InterPro" id="IPR021235">
    <property type="entry name" value="DUF2637"/>
</dbReference>
<proteinExistence type="predicted"/>
<feature type="transmembrane region" description="Helical" evidence="1">
    <location>
        <begin position="45"/>
        <end position="69"/>
    </location>
</feature>
<dbReference type="OrthoDB" id="4556509at2"/>
<protein>
    <recommendedName>
        <fullName evidence="4">DUF2637 domain-containing protein</fullName>
    </recommendedName>
</protein>
<feature type="transmembrane region" description="Helical" evidence="1">
    <location>
        <begin position="122"/>
        <end position="144"/>
    </location>
</feature>
<organism evidence="2 3">
    <name type="scientific">Gordonia malaquae NBRC 108250</name>
    <dbReference type="NCBI Taxonomy" id="1223542"/>
    <lineage>
        <taxon>Bacteria</taxon>
        <taxon>Bacillati</taxon>
        <taxon>Actinomycetota</taxon>
        <taxon>Actinomycetes</taxon>
        <taxon>Mycobacteriales</taxon>
        <taxon>Gordoniaceae</taxon>
        <taxon>Gordonia</taxon>
    </lineage>
</organism>
<gene>
    <name evidence="2" type="ORF">GM1_004_02160</name>
</gene>
<dbReference type="Proteomes" id="UP000035009">
    <property type="component" value="Unassembled WGS sequence"/>
</dbReference>
<dbReference type="Pfam" id="PF10935">
    <property type="entry name" value="DUF2637"/>
    <property type="match status" value="1"/>
</dbReference>
<reference evidence="2 3" key="1">
    <citation type="submission" date="2013-02" db="EMBL/GenBank/DDBJ databases">
        <title>Whole genome shotgun sequence of Gordonia malaquae NBRC 108250.</title>
        <authorList>
            <person name="Yoshida I."/>
            <person name="Hosoyama A."/>
            <person name="Tsuchikane K."/>
            <person name="Ando Y."/>
            <person name="Baba S."/>
            <person name="Ohji S."/>
            <person name="Hamada M."/>
            <person name="Tamura T."/>
            <person name="Yamazoe A."/>
            <person name="Yamazaki S."/>
            <person name="Fujita N."/>
        </authorList>
    </citation>
    <scope>NUCLEOTIDE SEQUENCE [LARGE SCALE GENOMIC DNA]</scope>
    <source>
        <strain evidence="2 3">NBRC 108250</strain>
    </source>
</reference>
<evidence type="ECO:0008006" key="4">
    <source>
        <dbReference type="Google" id="ProtNLM"/>
    </source>
</evidence>
<accession>M3TBM9</accession>
<keyword evidence="3" id="KW-1185">Reference proteome</keyword>
<evidence type="ECO:0000256" key="1">
    <source>
        <dbReference type="SAM" id="Phobius"/>
    </source>
</evidence>
<feature type="transmembrane region" description="Helical" evidence="1">
    <location>
        <begin position="81"/>
        <end position="102"/>
    </location>
</feature>
<dbReference type="EMBL" id="BAOP01000004">
    <property type="protein sequence ID" value="GAC78771.1"/>
    <property type="molecule type" value="Genomic_DNA"/>
</dbReference>
<name>M3TBM9_GORML</name>
<keyword evidence="1" id="KW-0812">Transmembrane</keyword>
<evidence type="ECO:0000313" key="3">
    <source>
        <dbReference type="Proteomes" id="UP000035009"/>
    </source>
</evidence>
<sequence length="418" mass="43622">MSRTVKVNTYHRGFGWTLILSFTIISMMLNGVHAVLTMRADGDGWAAFAIALMAVMAPLSMLLTTHLLVGLIQDWSHRRTWLVRLRGVVAAVSAAIALVSFVLSFAALRDMAVLYGEMSTSLAWLVPLIIDAVILAATLAVVVAEAEMRLDREEMARAAELAEASVTTDSGVTVAAVRMSAGPSMTPGHDRADSTGGHPVVGVRRTVTDTADDTVVDTLDTAADTPAAVVQDTVIPLSRPADQRVDSPSVSVQGSADTADTGVLDTADDIFDDDVQDEADTFDSAVQDIVSGGVKAANDTAVDTGETVADTATAGVQDTADDTFDGGARDDADTSADTLDLASVTARVIAEVGTTADTAVVERVLELALDGMSARRISDALAPEGPSRTPIAAWVRAAKEQPVYSAALAGRRQLVAVD</sequence>
<keyword evidence="1" id="KW-1133">Transmembrane helix</keyword>
<evidence type="ECO:0000313" key="2">
    <source>
        <dbReference type="EMBL" id="GAC78771.1"/>
    </source>
</evidence>